<dbReference type="AlphaFoldDB" id="A0A7T4R285"/>
<dbReference type="Proteomes" id="UP000596063">
    <property type="component" value="Chromosome"/>
</dbReference>
<dbReference type="EMBL" id="CP066167">
    <property type="protein sequence ID" value="QQD19035.1"/>
    <property type="molecule type" value="Genomic_DNA"/>
</dbReference>
<organism evidence="6 7">
    <name type="scientific">Spongiibacter nanhainus</name>
    <dbReference type="NCBI Taxonomy" id="2794344"/>
    <lineage>
        <taxon>Bacteria</taxon>
        <taxon>Pseudomonadati</taxon>
        <taxon>Pseudomonadota</taxon>
        <taxon>Gammaproteobacteria</taxon>
        <taxon>Cellvibrionales</taxon>
        <taxon>Spongiibacteraceae</taxon>
        <taxon>Spongiibacter</taxon>
    </lineage>
</organism>
<dbReference type="PROSITE" id="PS00369">
    <property type="entry name" value="PTS_HPR_HIS"/>
    <property type="match status" value="1"/>
</dbReference>
<dbReference type="NCBIfam" id="TIGR01003">
    <property type="entry name" value="PTS_HPr_family"/>
    <property type="match status" value="1"/>
</dbReference>
<dbReference type="InterPro" id="IPR035895">
    <property type="entry name" value="HPr-like_sf"/>
</dbReference>
<keyword evidence="3" id="KW-0963">Cytoplasm</keyword>
<keyword evidence="7" id="KW-1185">Reference proteome</keyword>
<dbReference type="CDD" id="cd00367">
    <property type="entry name" value="PTS-HPr_like"/>
    <property type="match status" value="1"/>
</dbReference>
<dbReference type="GO" id="GO:0005737">
    <property type="term" value="C:cytoplasm"/>
    <property type="evidence" value="ECO:0007669"/>
    <property type="project" value="UniProtKB-SubCell"/>
</dbReference>
<dbReference type="PRINTS" id="PR00107">
    <property type="entry name" value="PHOSPHOCPHPR"/>
</dbReference>
<feature type="domain" description="HPr" evidence="5">
    <location>
        <begin position="1"/>
        <end position="88"/>
    </location>
</feature>
<dbReference type="PROSITE" id="PS51350">
    <property type="entry name" value="PTS_HPR_DOM"/>
    <property type="match status" value="1"/>
</dbReference>
<dbReference type="GO" id="GO:0009401">
    <property type="term" value="P:phosphoenolpyruvate-dependent sugar phosphotransferase system"/>
    <property type="evidence" value="ECO:0007669"/>
    <property type="project" value="UniProtKB-KW"/>
</dbReference>
<sequence>MVEQQLTIINKLGLHARAASKLVSTAAAFGAHVEIGVSEKFVDGKSIMAVMMLAASRGTDIIIRCEGDDADAALEAITTLINNRFDEPE</sequence>
<evidence type="ECO:0000256" key="3">
    <source>
        <dbReference type="ARBA" id="ARBA00022490"/>
    </source>
</evidence>
<dbReference type="InterPro" id="IPR000032">
    <property type="entry name" value="HPr-like"/>
</dbReference>
<keyword evidence="4" id="KW-0598">Phosphotransferase system</keyword>
<evidence type="ECO:0000256" key="2">
    <source>
        <dbReference type="ARBA" id="ARBA00010736"/>
    </source>
</evidence>
<protein>
    <submittedName>
        <fullName evidence="6">HPr family phosphocarrier protein</fullName>
    </submittedName>
</protein>
<gene>
    <name evidence="6" type="ORF">I6N98_04035</name>
</gene>
<comment type="similarity">
    <text evidence="2">Belongs to the HPr family.</text>
</comment>
<dbReference type="Pfam" id="PF00381">
    <property type="entry name" value="PTS-HPr"/>
    <property type="match status" value="1"/>
</dbReference>
<dbReference type="InterPro" id="IPR050399">
    <property type="entry name" value="HPr"/>
</dbReference>
<name>A0A7T4R285_9GAMM</name>
<evidence type="ECO:0000259" key="5">
    <source>
        <dbReference type="PROSITE" id="PS51350"/>
    </source>
</evidence>
<dbReference type="SUPFAM" id="SSF55594">
    <property type="entry name" value="HPr-like"/>
    <property type="match status" value="1"/>
</dbReference>
<dbReference type="Gene3D" id="3.30.1340.10">
    <property type="entry name" value="HPr-like"/>
    <property type="match status" value="1"/>
</dbReference>
<comment type="subcellular location">
    <subcellularLocation>
        <location evidence="1">Cytoplasm</location>
    </subcellularLocation>
</comment>
<evidence type="ECO:0000256" key="1">
    <source>
        <dbReference type="ARBA" id="ARBA00004496"/>
    </source>
</evidence>
<evidence type="ECO:0000256" key="4">
    <source>
        <dbReference type="ARBA" id="ARBA00022683"/>
    </source>
</evidence>
<dbReference type="InterPro" id="IPR001020">
    <property type="entry name" value="PTS_HPr_His_P_site"/>
</dbReference>
<dbReference type="PANTHER" id="PTHR33705:SF2">
    <property type="entry name" value="PHOSPHOCARRIER PROTEIN NPR"/>
    <property type="match status" value="1"/>
</dbReference>
<reference evidence="6 7" key="1">
    <citation type="submission" date="2020-12" db="EMBL/GenBank/DDBJ databases">
        <authorList>
            <person name="Shan Y."/>
        </authorList>
    </citation>
    <scope>NUCLEOTIDE SEQUENCE [LARGE SCALE GENOMIC DNA]</scope>
    <source>
        <strain evidence="7">csc3.9</strain>
    </source>
</reference>
<dbReference type="PROSITE" id="PS00589">
    <property type="entry name" value="PTS_HPR_SER"/>
    <property type="match status" value="1"/>
</dbReference>
<dbReference type="InterPro" id="IPR002114">
    <property type="entry name" value="PTS_HPr_Ser_P_site"/>
</dbReference>
<proteinExistence type="inferred from homology"/>
<dbReference type="KEGG" id="snan:I6N98_04035"/>
<evidence type="ECO:0000313" key="7">
    <source>
        <dbReference type="Proteomes" id="UP000596063"/>
    </source>
</evidence>
<accession>A0A7T4R285</accession>
<evidence type="ECO:0000313" key="6">
    <source>
        <dbReference type="EMBL" id="QQD19035.1"/>
    </source>
</evidence>
<dbReference type="PANTHER" id="PTHR33705">
    <property type="entry name" value="PHOSPHOCARRIER PROTEIN HPR"/>
    <property type="match status" value="1"/>
</dbReference>
<dbReference type="RefSeq" id="WP_198570520.1">
    <property type="nucleotide sequence ID" value="NZ_CP066167.1"/>
</dbReference>